<gene>
    <name evidence="2" type="ORF">ERS852558_03446</name>
</gene>
<evidence type="ECO:0000313" key="3">
    <source>
        <dbReference type="Proteomes" id="UP000095725"/>
    </source>
</evidence>
<dbReference type="Proteomes" id="UP000095725">
    <property type="component" value="Unassembled WGS sequence"/>
</dbReference>
<evidence type="ECO:0000313" key="2">
    <source>
        <dbReference type="EMBL" id="CUQ45519.1"/>
    </source>
</evidence>
<dbReference type="AlphaFoldDB" id="A0A174WR80"/>
<name>A0A174WR80_9BACE</name>
<organism evidence="2 3">
    <name type="scientific">Bacteroides caccae</name>
    <dbReference type="NCBI Taxonomy" id="47678"/>
    <lineage>
        <taxon>Bacteria</taxon>
        <taxon>Pseudomonadati</taxon>
        <taxon>Bacteroidota</taxon>
        <taxon>Bacteroidia</taxon>
        <taxon>Bacteroidales</taxon>
        <taxon>Bacteroidaceae</taxon>
        <taxon>Bacteroides</taxon>
    </lineage>
</organism>
<protein>
    <submittedName>
        <fullName evidence="2">Uncharacterized protein</fullName>
    </submittedName>
</protein>
<feature type="compositionally biased region" description="Polar residues" evidence="1">
    <location>
        <begin position="245"/>
        <end position="275"/>
    </location>
</feature>
<sequence>MTGCKASSMLSQRTFPQGEDGTGDFLFTEKNSLASYGYNIQNSRNMDKQKIHYCFTLSDVQMEYLRSKKYKIDRMECFMSLASLAERETTLVSISKTQQVEILCGQCLVDNTQLAKLWDKDRKTVPKLLQAMEAVGISSSQKVGDNRIITLHSLSGWYVDGRFVKNGFSLKRNADGSAIVHTEVPQARVIVTTTEDDTRSDKEDRHSVNGISDTDNKGNSSIADISSSLNSASSNDNGSVGRVGTNGNLSDAVTGGISPQQNYSRQSVGNPSSMQEADAKQNEGEHNTYPQHLAGEQTKQSNGSNAYGYKPNDSHNGNK</sequence>
<feature type="region of interest" description="Disordered" evidence="1">
    <location>
        <begin position="1"/>
        <end position="23"/>
    </location>
</feature>
<proteinExistence type="predicted"/>
<feature type="compositionally biased region" description="Basic and acidic residues" evidence="1">
    <location>
        <begin position="196"/>
        <end position="207"/>
    </location>
</feature>
<reference evidence="2 3" key="1">
    <citation type="submission" date="2015-09" db="EMBL/GenBank/DDBJ databases">
        <authorList>
            <consortium name="Pathogen Informatics"/>
        </authorList>
    </citation>
    <scope>NUCLEOTIDE SEQUENCE [LARGE SCALE GENOMIC DNA]</scope>
    <source>
        <strain evidence="2 3">2789STDY5834946</strain>
    </source>
</reference>
<feature type="compositionally biased region" description="Low complexity" evidence="1">
    <location>
        <begin position="218"/>
        <end position="239"/>
    </location>
</feature>
<accession>A0A174WR80</accession>
<evidence type="ECO:0000256" key="1">
    <source>
        <dbReference type="SAM" id="MobiDB-lite"/>
    </source>
</evidence>
<feature type="region of interest" description="Disordered" evidence="1">
    <location>
        <begin position="191"/>
        <end position="319"/>
    </location>
</feature>
<dbReference type="EMBL" id="CZBL01000016">
    <property type="protein sequence ID" value="CUQ45519.1"/>
    <property type="molecule type" value="Genomic_DNA"/>
</dbReference>
<feature type="compositionally biased region" description="Basic and acidic residues" evidence="1">
    <location>
        <begin position="277"/>
        <end position="286"/>
    </location>
</feature>